<proteinExistence type="inferred from homology"/>
<dbReference type="AlphaFoldDB" id="A0A2A9PB75"/>
<evidence type="ECO:0000313" key="5">
    <source>
        <dbReference type="Proteomes" id="UP000037136"/>
    </source>
</evidence>
<dbReference type="Pfam" id="PF05368">
    <property type="entry name" value="NmrA"/>
    <property type="match status" value="1"/>
</dbReference>
<feature type="domain" description="NmrA-like" evidence="3">
    <location>
        <begin position="5"/>
        <end position="306"/>
    </location>
</feature>
<comment type="similarity">
    <text evidence="1">Belongs to the NmrA-type oxidoreductase family.</text>
</comment>
<dbReference type="Gene3D" id="3.40.50.720">
    <property type="entry name" value="NAD(P)-binding Rossmann-like Domain"/>
    <property type="match status" value="1"/>
</dbReference>
<dbReference type="PANTHER" id="PTHR42748:SF7">
    <property type="entry name" value="NMRA LIKE REDOX SENSOR 1-RELATED"/>
    <property type="match status" value="1"/>
</dbReference>
<evidence type="ECO:0000256" key="1">
    <source>
        <dbReference type="ARBA" id="ARBA00006328"/>
    </source>
</evidence>
<protein>
    <recommendedName>
        <fullName evidence="3">NmrA-like domain-containing protein</fullName>
    </recommendedName>
</protein>
<dbReference type="Proteomes" id="UP000037136">
    <property type="component" value="Unassembled WGS sequence"/>
</dbReference>
<dbReference type="SUPFAM" id="SSF51735">
    <property type="entry name" value="NAD(P)-binding Rossmann-fold domains"/>
    <property type="match status" value="1"/>
</dbReference>
<dbReference type="InterPro" id="IPR008030">
    <property type="entry name" value="NmrA-like"/>
</dbReference>
<evidence type="ECO:0000313" key="4">
    <source>
        <dbReference type="EMBL" id="PFH58066.1"/>
    </source>
</evidence>
<dbReference type="InterPro" id="IPR036291">
    <property type="entry name" value="NAD(P)-bd_dom_sf"/>
</dbReference>
<evidence type="ECO:0000259" key="3">
    <source>
        <dbReference type="Pfam" id="PF05368"/>
    </source>
</evidence>
<gene>
    <name evidence="4" type="ORF">XA68_14219</name>
</gene>
<keyword evidence="5" id="KW-1185">Reference proteome</keyword>
<reference evidence="4 5" key="2">
    <citation type="journal article" date="2017" name="Sci. Rep.">
        <title>Ant-infecting Ophiocordyceps genomes reveal a high diversity of potential behavioral manipulation genes and a possible major role for enterotoxins.</title>
        <authorList>
            <person name="de Bekker C."/>
            <person name="Ohm R.A."/>
            <person name="Evans H.C."/>
            <person name="Brachmann A."/>
            <person name="Hughes D.P."/>
        </authorList>
    </citation>
    <scope>NUCLEOTIDE SEQUENCE [LARGE SCALE GENOMIC DNA]</scope>
    <source>
        <strain evidence="4 5">SC16a</strain>
    </source>
</reference>
<name>A0A2A9PB75_OPHUN</name>
<keyword evidence="2" id="KW-0521">NADP</keyword>
<sequence length="334" mass="36687">MASNTKTIAVFGATGKQGGAVARSLLQNRTSFSVRAISRNPGSNASRSLTEAGAQVVQADGFDRQQMRRAFDDCWGAFVNLNSDDALFRQPDAPTEIDLGKAIVDAAVDAGIEHLVFSSGPPCLEMTGGKVNLKAMESKYQIETYARRRGHFKTLTPINAAWYLENFLDKQAAPIFGGFPYFPDDDGYLTFRVPNWGGSNEVPFVSIGDDYGDIVHGIFLDPERYDGRVIHGASFMIPFDQLVAAFEAATGKKARFEPLLPNWEAFDTKGIPELNDVKLMFAFTQTTDGLYFGPEPSETDTAVELKKATSKALSRPEEMVSAREWFAKHFAAKP</sequence>
<dbReference type="InterPro" id="IPR051164">
    <property type="entry name" value="NmrA-like_oxidored"/>
</dbReference>
<dbReference type="GO" id="GO:0005634">
    <property type="term" value="C:nucleus"/>
    <property type="evidence" value="ECO:0007669"/>
    <property type="project" value="TreeGrafter"/>
</dbReference>
<accession>A0A2A9PB75</accession>
<dbReference type="Gene3D" id="3.90.25.10">
    <property type="entry name" value="UDP-galactose 4-epimerase, domain 1"/>
    <property type="match status" value="1"/>
</dbReference>
<evidence type="ECO:0000256" key="2">
    <source>
        <dbReference type="ARBA" id="ARBA00022857"/>
    </source>
</evidence>
<dbReference type="CDD" id="cd05251">
    <property type="entry name" value="NmrA_like_SDR_a"/>
    <property type="match status" value="1"/>
</dbReference>
<reference evidence="4 5" key="1">
    <citation type="journal article" date="2015" name="BMC Genomics">
        <title>Gene expression during zombie ant biting behavior reflects the complexity underlying fungal parasitic behavioral manipulation.</title>
        <authorList>
            <person name="de Bekker C."/>
            <person name="Ohm R.A."/>
            <person name="Loreto R.G."/>
            <person name="Sebastian A."/>
            <person name="Albert I."/>
            <person name="Merrow M."/>
            <person name="Brachmann A."/>
            <person name="Hughes D.P."/>
        </authorList>
    </citation>
    <scope>NUCLEOTIDE SEQUENCE [LARGE SCALE GENOMIC DNA]</scope>
    <source>
        <strain evidence="4 5">SC16a</strain>
    </source>
</reference>
<dbReference type="OrthoDB" id="300709at2759"/>
<comment type="caution">
    <text evidence="4">The sequence shown here is derived from an EMBL/GenBank/DDBJ whole genome shotgun (WGS) entry which is preliminary data.</text>
</comment>
<dbReference type="PANTHER" id="PTHR42748">
    <property type="entry name" value="NITROGEN METABOLITE REPRESSION PROTEIN NMRA FAMILY MEMBER"/>
    <property type="match status" value="1"/>
</dbReference>
<dbReference type="EMBL" id="LAZP02000333">
    <property type="protein sequence ID" value="PFH58066.1"/>
    <property type="molecule type" value="Genomic_DNA"/>
</dbReference>
<organism evidence="4 5">
    <name type="scientific">Ophiocordyceps unilateralis</name>
    <name type="common">Zombie-ant fungus</name>
    <name type="synonym">Torrubia unilateralis</name>
    <dbReference type="NCBI Taxonomy" id="268505"/>
    <lineage>
        <taxon>Eukaryota</taxon>
        <taxon>Fungi</taxon>
        <taxon>Dikarya</taxon>
        <taxon>Ascomycota</taxon>
        <taxon>Pezizomycotina</taxon>
        <taxon>Sordariomycetes</taxon>
        <taxon>Hypocreomycetidae</taxon>
        <taxon>Hypocreales</taxon>
        <taxon>Ophiocordycipitaceae</taxon>
        <taxon>Ophiocordyceps</taxon>
    </lineage>
</organism>